<protein>
    <submittedName>
        <fullName evidence="10">3-ketoacyl-coa thiolase</fullName>
        <ecNumber evidence="10">2.3.1.16</ecNumber>
        <ecNumber evidence="10">2.3.1.9</ecNumber>
    </submittedName>
</protein>
<dbReference type="AlphaFoldDB" id="A0A0W8E4V3"/>
<dbReference type="InterPro" id="IPR020617">
    <property type="entry name" value="Thiolase_C"/>
</dbReference>
<dbReference type="GO" id="GO:0010124">
    <property type="term" value="P:phenylacetate catabolic process"/>
    <property type="evidence" value="ECO:0007669"/>
    <property type="project" value="TreeGrafter"/>
</dbReference>
<dbReference type="Pfam" id="PF02803">
    <property type="entry name" value="Thiolase_C"/>
    <property type="match status" value="1"/>
</dbReference>
<dbReference type="PANTHER" id="PTHR43853:SF8">
    <property type="entry name" value="3-KETOACYL-COA THIOLASE, PEROXISOMAL"/>
    <property type="match status" value="1"/>
</dbReference>
<organism evidence="10">
    <name type="scientific">hydrocarbon metagenome</name>
    <dbReference type="NCBI Taxonomy" id="938273"/>
    <lineage>
        <taxon>unclassified sequences</taxon>
        <taxon>metagenomes</taxon>
        <taxon>ecological metagenomes</taxon>
    </lineage>
</organism>
<dbReference type="SUPFAM" id="SSF53901">
    <property type="entry name" value="Thiolase-like"/>
    <property type="match status" value="2"/>
</dbReference>
<proteinExistence type="inferred from homology"/>
<evidence type="ECO:0000256" key="4">
    <source>
        <dbReference type="ARBA" id="ARBA00022832"/>
    </source>
</evidence>
<dbReference type="PANTHER" id="PTHR43853">
    <property type="entry name" value="3-KETOACYL-COA THIOLASE, PEROXISOMAL"/>
    <property type="match status" value="1"/>
</dbReference>
<keyword evidence="4" id="KW-0276">Fatty acid metabolism</keyword>
<feature type="domain" description="Thiolase N-terminal" evidence="8">
    <location>
        <begin position="5"/>
        <end position="260"/>
    </location>
</feature>
<dbReference type="GO" id="GO:0005777">
    <property type="term" value="C:peroxisome"/>
    <property type="evidence" value="ECO:0007669"/>
    <property type="project" value="UniProtKB-SubCell"/>
</dbReference>
<keyword evidence="5" id="KW-0443">Lipid metabolism</keyword>
<dbReference type="CDD" id="cd00751">
    <property type="entry name" value="thiolase"/>
    <property type="match status" value="1"/>
</dbReference>
<name>A0A0W8E4V3_9ZZZZ</name>
<evidence type="ECO:0000256" key="3">
    <source>
        <dbReference type="ARBA" id="ARBA00022679"/>
    </source>
</evidence>
<reference evidence="10" key="1">
    <citation type="journal article" date="2015" name="Proc. Natl. Acad. Sci. U.S.A.">
        <title>Networks of energetic and metabolic interactions define dynamics in microbial communities.</title>
        <authorList>
            <person name="Embree M."/>
            <person name="Liu J.K."/>
            <person name="Al-Bassam M.M."/>
            <person name="Zengler K."/>
        </authorList>
    </citation>
    <scope>NUCLEOTIDE SEQUENCE</scope>
</reference>
<evidence type="ECO:0000256" key="6">
    <source>
        <dbReference type="ARBA" id="ARBA00023140"/>
    </source>
</evidence>
<evidence type="ECO:0000256" key="5">
    <source>
        <dbReference type="ARBA" id="ARBA00023098"/>
    </source>
</evidence>
<comment type="similarity">
    <text evidence="2">Belongs to the thiolase-like superfamily. Thiolase family.</text>
</comment>
<dbReference type="Pfam" id="PF00108">
    <property type="entry name" value="Thiolase_N"/>
    <property type="match status" value="1"/>
</dbReference>
<dbReference type="EC" id="2.3.1.16" evidence="10"/>
<accession>A0A0W8E4V3</accession>
<dbReference type="EMBL" id="LNQE01001882">
    <property type="protein sequence ID" value="KUG03430.1"/>
    <property type="molecule type" value="Genomic_DNA"/>
</dbReference>
<keyword evidence="7 10" id="KW-0012">Acyltransferase</keyword>
<evidence type="ECO:0000259" key="9">
    <source>
        <dbReference type="Pfam" id="PF02803"/>
    </source>
</evidence>
<evidence type="ECO:0000259" key="8">
    <source>
        <dbReference type="Pfam" id="PF00108"/>
    </source>
</evidence>
<comment type="caution">
    <text evidence="10">The sequence shown here is derived from an EMBL/GenBank/DDBJ whole genome shotgun (WGS) entry which is preliminary data.</text>
</comment>
<dbReference type="Gene3D" id="3.40.47.10">
    <property type="match status" value="1"/>
</dbReference>
<dbReference type="EC" id="2.3.1.9" evidence="10"/>
<keyword evidence="6" id="KW-0576">Peroxisome</keyword>
<sequence>MKEIYLVESVRTGIAKAGKNSWFANLRADDMAGLVMNEVMRRAGLEDKKEELDGVILGGTALVNDMASNIGRYATIMAGFPYSVPGCTVDRFCSSGVQSIFNAIAEINMGWGSELILAGGVQHMTHVPMGFGNLHNPRLGEFTDDNAKGMGWTAEMVARKYGITREEQDIMAYESHLKAHKATEEGLFKAEILPVEVDAPQKDGTTKKMIVDRDQGIRPETTMETLAKMEPVFLKDEAATVTAGNASQTNDAAAVVLVASGEKCKELGLKPKMKLVGYKAIGVDPIYMGIGPAVAIPLVLKQAGMTIDQIDIWEINEAFASQAVYCTKELGVRNHPLLNPRGSGIALGHPLGCTGARIVTTLMNEMPYYGAKYAVESMCVGHGQGVAAIWEWVG</sequence>
<dbReference type="InterPro" id="IPR016039">
    <property type="entry name" value="Thiolase-like"/>
</dbReference>
<dbReference type="NCBIfam" id="TIGR01930">
    <property type="entry name" value="AcCoA-C-Actrans"/>
    <property type="match status" value="1"/>
</dbReference>
<dbReference type="InterPro" id="IPR002155">
    <property type="entry name" value="Thiolase"/>
</dbReference>
<dbReference type="InterPro" id="IPR050215">
    <property type="entry name" value="Thiolase-like_sf_Thiolase"/>
</dbReference>
<evidence type="ECO:0000256" key="2">
    <source>
        <dbReference type="ARBA" id="ARBA00010982"/>
    </source>
</evidence>
<dbReference type="GO" id="GO:0003985">
    <property type="term" value="F:acetyl-CoA C-acetyltransferase activity"/>
    <property type="evidence" value="ECO:0007669"/>
    <property type="project" value="UniProtKB-EC"/>
</dbReference>
<evidence type="ECO:0000256" key="1">
    <source>
        <dbReference type="ARBA" id="ARBA00004275"/>
    </source>
</evidence>
<dbReference type="GO" id="GO:0006635">
    <property type="term" value="P:fatty acid beta-oxidation"/>
    <property type="evidence" value="ECO:0007669"/>
    <property type="project" value="TreeGrafter"/>
</dbReference>
<keyword evidence="3 10" id="KW-0808">Transferase</keyword>
<gene>
    <name evidence="10" type="ORF">ASZ90_019218</name>
</gene>
<evidence type="ECO:0000256" key="7">
    <source>
        <dbReference type="ARBA" id="ARBA00023315"/>
    </source>
</evidence>
<evidence type="ECO:0000313" key="10">
    <source>
        <dbReference type="EMBL" id="KUG03430.1"/>
    </source>
</evidence>
<dbReference type="PIRSF" id="PIRSF000429">
    <property type="entry name" value="Ac-CoA_Ac_transf"/>
    <property type="match status" value="1"/>
</dbReference>
<feature type="domain" description="Thiolase C-terminal" evidence="9">
    <location>
        <begin position="270"/>
        <end position="390"/>
    </location>
</feature>
<dbReference type="InterPro" id="IPR020616">
    <property type="entry name" value="Thiolase_N"/>
</dbReference>
<comment type="subcellular location">
    <subcellularLocation>
        <location evidence="1">Peroxisome</location>
    </subcellularLocation>
</comment>